<reference evidence="11" key="3">
    <citation type="submission" date="2011-03" db="EMBL/GenBank/DDBJ databases">
        <title>Annotation of Magnaporthe poae ATCC 64411.</title>
        <authorList>
            <person name="Ma L.-J."/>
            <person name="Dead R."/>
            <person name="Young S.K."/>
            <person name="Zeng Q."/>
            <person name="Gargeya S."/>
            <person name="Fitzgerald M."/>
            <person name="Haas B."/>
            <person name="Abouelleil A."/>
            <person name="Alvarado L."/>
            <person name="Arachchi H.M."/>
            <person name="Berlin A."/>
            <person name="Brown A."/>
            <person name="Chapman S.B."/>
            <person name="Chen Z."/>
            <person name="Dunbar C."/>
            <person name="Freedman E."/>
            <person name="Gearin G."/>
            <person name="Gellesch M."/>
            <person name="Goldberg J."/>
            <person name="Griggs A."/>
            <person name="Gujja S."/>
            <person name="Heiman D."/>
            <person name="Howarth C."/>
            <person name="Larson L."/>
            <person name="Lui A."/>
            <person name="MacDonald P.J.P."/>
            <person name="Mehta T."/>
            <person name="Montmayeur A."/>
            <person name="Murphy C."/>
            <person name="Neiman D."/>
            <person name="Pearson M."/>
            <person name="Priest M."/>
            <person name="Roberts A."/>
            <person name="Saif S."/>
            <person name="Shea T."/>
            <person name="Shenoy N."/>
            <person name="Sisk P."/>
            <person name="Stolte C."/>
            <person name="Sykes S."/>
            <person name="Yandava C."/>
            <person name="Wortman J."/>
            <person name="Nusbaum C."/>
            <person name="Birren B."/>
        </authorList>
    </citation>
    <scope>NUCLEOTIDE SEQUENCE</scope>
    <source>
        <strain evidence="11">ATCC 64411</strain>
    </source>
</reference>
<keyword evidence="4 8" id="KW-0479">Metal-binding</keyword>
<keyword evidence="10" id="KW-0472">Membrane</keyword>
<dbReference type="InterPro" id="IPR050121">
    <property type="entry name" value="Cytochrome_P450_monoxygenase"/>
</dbReference>
<reference evidence="13" key="2">
    <citation type="submission" date="2010-05" db="EMBL/GenBank/DDBJ databases">
        <title>The genome sequence of Magnaporthe poae strain ATCC 64411.</title>
        <authorList>
            <person name="Ma L.-J."/>
            <person name="Dead R."/>
            <person name="Young S."/>
            <person name="Zeng Q."/>
            <person name="Koehrsen M."/>
            <person name="Alvarado L."/>
            <person name="Berlin A."/>
            <person name="Chapman S.B."/>
            <person name="Chen Z."/>
            <person name="Freedman E."/>
            <person name="Gellesch M."/>
            <person name="Goldberg J."/>
            <person name="Griggs A."/>
            <person name="Gujja S."/>
            <person name="Heilman E.R."/>
            <person name="Heiman D."/>
            <person name="Hepburn T."/>
            <person name="Howarth C."/>
            <person name="Jen D."/>
            <person name="Larson L."/>
            <person name="Mehta T."/>
            <person name="Neiman D."/>
            <person name="Pearson M."/>
            <person name="Roberts A."/>
            <person name="Saif S."/>
            <person name="Shea T."/>
            <person name="Shenoy N."/>
            <person name="Sisk P."/>
            <person name="Stolte C."/>
            <person name="Sykes S."/>
            <person name="Walk T."/>
            <person name="White J."/>
            <person name="Yandava C."/>
            <person name="Haas B."/>
            <person name="Nusbaum C."/>
            <person name="Birren B."/>
        </authorList>
    </citation>
    <scope>NUCLEOTIDE SEQUENCE [LARGE SCALE GENOMIC DNA]</scope>
    <source>
        <strain evidence="13">ATCC 64411 / 73-15</strain>
    </source>
</reference>
<dbReference type="GO" id="GO:0016705">
    <property type="term" value="F:oxidoreductase activity, acting on paired donors, with incorporation or reduction of molecular oxygen"/>
    <property type="evidence" value="ECO:0007669"/>
    <property type="project" value="InterPro"/>
</dbReference>
<dbReference type="EMBL" id="GL876975">
    <property type="protein sequence ID" value="KLU90653.1"/>
    <property type="molecule type" value="Genomic_DNA"/>
</dbReference>
<dbReference type="PRINTS" id="PR00385">
    <property type="entry name" value="P450"/>
</dbReference>
<dbReference type="Proteomes" id="UP000011715">
    <property type="component" value="Unassembled WGS sequence"/>
</dbReference>
<dbReference type="Gene3D" id="1.10.630.10">
    <property type="entry name" value="Cytochrome P450"/>
    <property type="match status" value="1"/>
</dbReference>
<evidence type="ECO:0000313" key="13">
    <source>
        <dbReference type="Proteomes" id="UP000011715"/>
    </source>
</evidence>
<dbReference type="PANTHER" id="PTHR24305:SF29">
    <property type="entry name" value="BENZOATE-PARA-HYDROXYLASE"/>
    <property type="match status" value="1"/>
</dbReference>
<feature type="transmembrane region" description="Helical" evidence="10">
    <location>
        <begin position="23"/>
        <end position="47"/>
    </location>
</feature>
<reference evidence="11" key="1">
    <citation type="submission" date="2010-05" db="EMBL/GenBank/DDBJ databases">
        <title>The Genome Sequence of Magnaporthe poae strain ATCC 64411.</title>
        <authorList>
            <consortium name="The Broad Institute Genome Sequencing Platform"/>
            <consortium name="Broad Institute Genome Sequencing Center for Infectious Disease"/>
            <person name="Ma L.-J."/>
            <person name="Dead R."/>
            <person name="Young S."/>
            <person name="Zeng Q."/>
            <person name="Koehrsen M."/>
            <person name="Alvarado L."/>
            <person name="Berlin A."/>
            <person name="Chapman S.B."/>
            <person name="Chen Z."/>
            <person name="Freedman E."/>
            <person name="Gellesch M."/>
            <person name="Goldberg J."/>
            <person name="Griggs A."/>
            <person name="Gujja S."/>
            <person name="Heilman E.R."/>
            <person name="Heiman D."/>
            <person name="Hepburn T."/>
            <person name="Howarth C."/>
            <person name="Jen D."/>
            <person name="Larson L."/>
            <person name="Mehta T."/>
            <person name="Neiman D."/>
            <person name="Pearson M."/>
            <person name="Roberts A."/>
            <person name="Saif S."/>
            <person name="Shea T."/>
            <person name="Shenoy N."/>
            <person name="Sisk P."/>
            <person name="Stolte C."/>
            <person name="Sykes S."/>
            <person name="Walk T."/>
            <person name="White J."/>
            <person name="Yandava C."/>
            <person name="Haas B."/>
            <person name="Nusbaum C."/>
            <person name="Birren B."/>
        </authorList>
    </citation>
    <scope>NUCLEOTIDE SEQUENCE</scope>
    <source>
        <strain evidence="11">ATCC 64411</strain>
    </source>
</reference>
<keyword evidence="10" id="KW-1133">Transmembrane helix</keyword>
<feature type="binding site" description="axial binding residue" evidence="8">
    <location>
        <position position="483"/>
    </location>
    <ligand>
        <name>heme</name>
        <dbReference type="ChEBI" id="CHEBI:30413"/>
    </ligand>
    <ligandPart>
        <name>Fe</name>
        <dbReference type="ChEBI" id="CHEBI:18248"/>
    </ligandPart>
</feature>
<dbReference type="VEuPathDB" id="FungiDB:MAPG_10505"/>
<evidence type="ECO:0000256" key="10">
    <source>
        <dbReference type="SAM" id="Phobius"/>
    </source>
</evidence>
<dbReference type="PRINTS" id="PR00463">
    <property type="entry name" value="EP450I"/>
</dbReference>
<dbReference type="OrthoDB" id="1470350at2759"/>
<proteinExistence type="inferred from homology"/>
<organism evidence="12 13">
    <name type="scientific">Magnaporthiopsis poae (strain ATCC 64411 / 73-15)</name>
    <name type="common">Kentucky bluegrass fungus</name>
    <name type="synonym">Magnaporthe poae</name>
    <dbReference type="NCBI Taxonomy" id="644358"/>
    <lineage>
        <taxon>Eukaryota</taxon>
        <taxon>Fungi</taxon>
        <taxon>Dikarya</taxon>
        <taxon>Ascomycota</taxon>
        <taxon>Pezizomycotina</taxon>
        <taxon>Sordariomycetes</taxon>
        <taxon>Sordariomycetidae</taxon>
        <taxon>Magnaporthales</taxon>
        <taxon>Magnaporthaceae</taxon>
        <taxon>Magnaporthiopsis</taxon>
    </lineage>
</organism>
<dbReference type="AlphaFoldDB" id="A0A0C4ECS0"/>
<accession>A0A0C4ECS0</accession>
<dbReference type="GO" id="GO:0004497">
    <property type="term" value="F:monooxygenase activity"/>
    <property type="evidence" value="ECO:0007669"/>
    <property type="project" value="UniProtKB-KW"/>
</dbReference>
<dbReference type="InterPro" id="IPR002401">
    <property type="entry name" value="Cyt_P450_E_grp-I"/>
</dbReference>
<dbReference type="Pfam" id="PF00067">
    <property type="entry name" value="p450"/>
    <property type="match status" value="1"/>
</dbReference>
<evidence type="ECO:0008006" key="14">
    <source>
        <dbReference type="Google" id="ProtNLM"/>
    </source>
</evidence>
<comment type="cofactor">
    <cofactor evidence="1 8">
        <name>heme</name>
        <dbReference type="ChEBI" id="CHEBI:30413"/>
    </cofactor>
</comment>
<dbReference type="EnsemblFungi" id="MAPG_10505T0">
    <property type="protein sequence ID" value="MAPG_10505T0"/>
    <property type="gene ID" value="MAPG_10505"/>
</dbReference>
<dbReference type="GO" id="GO:0005506">
    <property type="term" value="F:iron ion binding"/>
    <property type="evidence" value="ECO:0007669"/>
    <property type="project" value="InterPro"/>
</dbReference>
<dbReference type="STRING" id="644358.A0A0C4ECS0"/>
<dbReference type="CDD" id="cd11058">
    <property type="entry name" value="CYP60B-like"/>
    <property type="match status" value="1"/>
</dbReference>
<evidence type="ECO:0000256" key="5">
    <source>
        <dbReference type="ARBA" id="ARBA00023002"/>
    </source>
</evidence>
<keyword evidence="7 9" id="KW-0503">Monooxygenase</keyword>
<reference evidence="12" key="5">
    <citation type="submission" date="2015-06" db="UniProtKB">
        <authorList>
            <consortium name="EnsemblFungi"/>
        </authorList>
    </citation>
    <scope>IDENTIFICATION</scope>
    <source>
        <strain evidence="12">ATCC 64411</strain>
    </source>
</reference>
<dbReference type="InterPro" id="IPR017972">
    <property type="entry name" value="Cyt_P450_CS"/>
</dbReference>
<dbReference type="InterPro" id="IPR001128">
    <property type="entry name" value="Cyt_P450"/>
</dbReference>
<evidence type="ECO:0000256" key="7">
    <source>
        <dbReference type="ARBA" id="ARBA00023033"/>
    </source>
</evidence>
<evidence type="ECO:0000256" key="9">
    <source>
        <dbReference type="RuleBase" id="RU000461"/>
    </source>
</evidence>
<comment type="similarity">
    <text evidence="2 9">Belongs to the cytochrome P450 family.</text>
</comment>
<keyword evidence="13" id="KW-1185">Reference proteome</keyword>
<evidence type="ECO:0000313" key="11">
    <source>
        <dbReference type="EMBL" id="KLU90653.1"/>
    </source>
</evidence>
<keyword evidence="10" id="KW-0812">Transmembrane</keyword>
<reference evidence="12" key="4">
    <citation type="journal article" date="2015" name="G3 (Bethesda)">
        <title>Genome sequences of three phytopathogenic species of the Magnaporthaceae family of fungi.</title>
        <authorList>
            <person name="Okagaki L.H."/>
            <person name="Nunes C.C."/>
            <person name="Sailsbery J."/>
            <person name="Clay B."/>
            <person name="Brown D."/>
            <person name="John T."/>
            <person name="Oh Y."/>
            <person name="Young N."/>
            <person name="Fitzgerald M."/>
            <person name="Haas B.J."/>
            <person name="Zeng Q."/>
            <person name="Young S."/>
            <person name="Adiconis X."/>
            <person name="Fan L."/>
            <person name="Levin J.Z."/>
            <person name="Mitchell T.K."/>
            <person name="Okubara P.A."/>
            <person name="Farman M.L."/>
            <person name="Kohn L.M."/>
            <person name="Birren B."/>
            <person name="Ma L.-J."/>
            <person name="Dean R.A."/>
        </authorList>
    </citation>
    <scope>NUCLEOTIDE SEQUENCE</scope>
    <source>
        <strain evidence="12">ATCC 64411 / 73-15</strain>
    </source>
</reference>
<evidence type="ECO:0000313" key="12">
    <source>
        <dbReference type="EnsemblFungi" id="MAPG_10505T0"/>
    </source>
</evidence>
<evidence type="ECO:0000256" key="3">
    <source>
        <dbReference type="ARBA" id="ARBA00022617"/>
    </source>
</evidence>
<dbReference type="PANTHER" id="PTHR24305">
    <property type="entry name" value="CYTOCHROME P450"/>
    <property type="match status" value="1"/>
</dbReference>
<dbReference type="EMBL" id="ADBL01002347">
    <property type="status" value="NOT_ANNOTATED_CDS"/>
    <property type="molecule type" value="Genomic_DNA"/>
</dbReference>
<evidence type="ECO:0000256" key="4">
    <source>
        <dbReference type="ARBA" id="ARBA00022723"/>
    </source>
</evidence>
<dbReference type="eggNOG" id="KOG0157">
    <property type="taxonomic scope" value="Eukaryota"/>
</dbReference>
<name>A0A0C4ECS0_MAGP6</name>
<keyword evidence="3 8" id="KW-0349">Heme</keyword>
<evidence type="ECO:0000256" key="1">
    <source>
        <dbReference type="ARBA" id="ARBA00001971"/>
    </source>
</evidence>
<evidence type="ECO:0000256" key="2">
    <source>
        <dbReference type="ARBA" id="ARBA00010617"/>
    </source>
</evidence>
<dbReference type="OMA" id="DATEFHK"/>
<evidence type="ECO:0000256" key="6">
    <source>
        <dbReference type="ARBA" id="ARBA00023004"/>
    </source>
</evidence>
<dbReference type="PROSITE" id="PS00086">
    <property type="entry name" value="CYTOCHROME_P450"/>
    <property type="match status" value="1"/>
</dbReference>
<feature type="transmembrane region" description="Helical" evidence="10">
    <location>
        <begin position="59"/>
        <end position="79"/>
    </location>
</feature>
<gene>
    <name evidence="11" type="ORF">MAPG_10505</name>
</gene>
<protein>
    <recommendedName>
        <fullName evidence="14">Isotrichodermin C-15 hydroxylase</fullName>
    </recommendedName>
</protein>
<evidence type="ECO:0000256" key="8">
    <source>
        <dbReference type="PIRSR" id="PIRSR602401-1"/>
    </source>
</evidence>
<sequence>MPAIDNVHLDSLLAPDGGRLAKLYSLGSILVTAYALYLLGLAIYRLWFHPLAKFPGPAWLAVSDLPFLFLGAYLGRFAARTLELHRRYGKVVRIGPNRLSVDGSVGWTDIYAHRPGGDATEFHKAPGTFASPDGRSLISADTRENHRRQRRALAHAFSEAALYEQESLIIHYVDLFIRRLSENADGGKNPIDMLSWLNYLTFDIIGDLSLGESFGSLESSSYHFWVRTILAGIKGVSRLRFFRHSGLGLLAAIDPDGAISALQRNTQYAHQKAEARIALGAEPLTLSTGEVDADGKPKMKVRRDFMSYMMRKVDTGESLAHDELLHNANTLIVAGSETTGTNLSTLFFELALLRNRAIRDAVTAEVRSQFPREADVTLRSVQANVLPLLHACLEESLRIHPPVSEMPPRISPGATVDGRYVPKGTIVAIYQNATCLNPEHFVDATSFRPERFLPPGHPMYDTRLAAGSNMAVFKPFSYGPRDCLGKNLAYAEMRLVAARILLRFDVELAEGTREDWLEDQLAFGIWEKNPLMLRLTERKDLELKGR</sequence>
<dbReference type="GO" id="GO:0020037">
    <property type="term" value="F:heme binding"/>
    <property type="evidence" value="ECO:0007669"/>
    <property type="project" value="InterPro"/>
</dbReference>
<dbReference type="SUPFAM" id="SSF48264">
    <property type="entry name" value="Cytochrome P450"/>
    <property type="match status" value="1"/>
</dbReference>
<keyword evidence="5 9" id="KW-0560">Oxidoreductase</keyword>
<dbReference type="InterPro" id="IPR036396">
    <property type="entry name" value="Cyt_P450_sf"/>
</dbReference>
<keyword evidence="6 8" id="KW-0408">Iron</keyword>